<protein>
    <recommendedName>
        <fullName evidence="2">Thioredoxin domain-containing protein</fullName>
    </recommendedName>
</protein>
<dbReference type="Proteomes" id="UP000321405">
    <property type="component" value="Unassembled WGS sequence"/>
</dbReference>
<dbReference type="InterPro" id="IPR036249">
    <property type="entry name" value="Thioredoxin-like_sf"/>
</dbReference>
<dbReference type="InterPro" id="IPR013766">
    <property type="entry name" value="Thioredoxin_domain"/>
</dbReference>
<feature type="signal peptide" evidence="1">
    <location>
        <begin position="1"/>
        <end position="25"/>
    </location>
</feature>
<dbReference type="CDD" id="cd02947">
    <property type="entry name" value="TRX_family"/>
    <property type="match status" value="1"/>
</dbReference>
<comment type="caution">
    <text evidence="3">The sequence shown here is derived from an EMBL/GenBank/DDBJ whole genome shotgun (WGS) entry which is preliminary data.</text>
</comment>
<reference evidence="3 4" key="1">
    <citation type="submission" date="2019-07" db="EMBL/GenBank/DDBJ databases">
        <title>Whole genome shotgun sequence of Swaminathania salitolerans NBRC 104436.</title>
        <authorList>
            <person name="Hosoyama A."/>
            <person name="Uohara A."/>
            <person name="Ohji S."/>
            <person name="Ichikawa N."/>
        </authorList>
    </citation>
    <scope>NUCLEOTIDE SEQUENCE [LARGE SCALE GENOMIC DNA]</scope>
    <source>
        <strain evidence="3 4">NBRC 104436</strain>
    </source>
</reference>
<keyword evidence="1" id="KW-0732">Signal</keyword>
<organism evidence="3 4">
    <name type="scientific">Swaminathania salitolerans</name>
    <dbReference type="NCBI Taxonomy" id="182838"/>
    <lineage>
        <taxon>Bacteria</taxon>
        <taxon>Pseudomonadati</taxon>
        <taxon>Pseudomonadota</taxon>
        <taxon>Alphaproteobacteria</taxon>
        <taxon>Acetobacterales</taxon>
        <taxon>Acetobacteraceae</taxon>
        <taxon>Swaminathania</taxon>
    </lineage>
</organism>
<dbReference type="SUPFAM" id="SSF52833">
    <property type="entry name" value="Thioredoxin-like"/>
    <property type="match status" value="1"/>
</dbReference>
<dbReference type="Gene3D" id="3.40.30.10">
    <property type="entry name" value="Glutaredoxin"/>
    <property type="match status" value="1"/>
</dbReference>
<dbReference type="Pfam" id="PF13899">
    <property type="entry name" value="Thioredoxin_7"/>
    <property type="match status" value="1"/>
</dbReference>
<evidence type="ECO:0000313" key="3">
    <source>
        <dbReference type="EMBL" id="GEL02286.1"/>
    </source>
</evidence>
<feature type="chain" id="PRO_5022128955" description="Thioredoxin domain-containing protein" evidence="1">
    <location>
        <begin position="26"/>
        <end position="177"/>
    </location>
</feature>
<dbReference type="AlphaFoldDB" id="A0A511BPM1"/>
<evidence type="ECO:0000259" key="2">
    <source>
        <dbReference type="PROSITE" id="PS51352"/>
    </source>
</evidence>
<gene>
    <name evidence="3" type="ORF">SSA02_14490</name>
</gene>
<evidence type="ECO:0000256" key="1">
    <source>
        <dbReference type="SAM" id="SignalP"/>
    </source>
</evidence>
<dbReference type="RefSeq" id="WP_246103683.1">
    <property type="nucleotide sequence ID" value="NZ_BJVC01000002.1"/>
</dbReference>
<dbReference type="EMBL" id="BJVC01000002">
    <property type="protein sequence ID" value="GEL02286.1"/>
    <property type="molecule type" value="Genomic_DNA"/>
</dbReference>
<feature type="domain" description="Thioredoxin" evidence="2">
    <location>
        <begin position="26"/>
        <end position="175"/>
    </location>
</feature>
<keyword evidence="4" id="KW-1185">Reference proteome</keyword>
<name>A0A511BPM1_9PROT</name>
<evidence type="ECO:0000313" key="4">
    <source>
        <dbReference type="Proteomes" id="UP000321405"/>
    </source>
</evidence>
<accession>A0A511BPM1</accession>
<dbReference type="PROSITE" id="PS51352">
    <property type="entry name" value="THIOREDOXIN_2"/>
    <property type="match status" value="1"/>
</dbReference>
<sequence length="177" mass="18861">MLHRKLGILASLGIALSGMTSLAGAAPAGDNPPSPPVLDSDTSIAPARDVYPDVALAKTQVSEAFKTAAQSHRKVLLDFGGNWCPDCRMLAGVFNQPSVNQWLESQFVIVPVNVGHIDRNLDLARQYGVTITEVPTVLIVTAGGKLLNPDGTTTLGHARAMSPQAVLTLLDQWNRRN</sequence>
<proteinExistence type="predicted"/>